<evidence type="ECO:0000256" key="7">
    <source>
        <dbReference type="ARBA" id="ARBA00023163"/>
    </source>
</evidence>
<dbReference type="InterPro" id="IPR025662">
    <property type="entry name" value="Sigma_54_int_dom_ATP-bd_1"/>
</dbReference>
<dbReference type="InterPro" id="IPR011006">
    <property type="entry name" value="CheY-like_superfamily"/>
</dbReference>
<dbReference type="SUPFAM" id="SSF46689">
    <property type="entry name" value="Homeodomain-like"/>
    <property type="match status" value="1"/>
</dbReference>
<dbReference type="InterPro" id="IPR003593">
    <property type="entry name" value="AAA+_ATPase"/>
</dbReference>
<dbReference type="InterPro" id="IPR027417">
    <property type="entry name" value="P-loop_NTPase"/>
</dbReference>
<protein>
    <submittedName>
        <fullName evidence="11">Sigma-54-dependent Fis family transcriptional regulator</fullName>
    </submittedName>
</protein>
<keyword evidence="4" id="KW-0902">Two-component regulatory system</keyword>
<keyword evidence="3" id="KW-0067">ATP-binding</keyword>
<keyword evidence="5" id="KW-0805">Transcription regulation</keyword>
<dbReference type="KEGG" id="dax:FDQ92_05815"/>
<keyword evidence="6" id="KW-0238">DNA-binding</keyword>
<dbReference type="PROSITE" id="PS50045">
    <property type="entry name" value="SIGMA54_INTERACT_4"/>
    <property type="match status" value="1"/>
</dbReference>
<dbReference type="PANTHER" id="PTHR32071:SF119">
    <property type="entry name" value="SIGMA L-DEPENDENT TRANSCRIPTIONAL REGULATOR YPLP-RELATED"/>
    <property type="match status" value="1"/>
</dbReference>
<dbReference type="Pfam" id="PF00072">
    <property type="entry name" value="Response_reg"/>
    <property type="match status" value="1"/>
</dbReference>
<evidence type="ECO:0000259" key="10">
    <source>
        <dbReference type="PROSITE" id="PS50110"/>
    </source>
</evidence>
<dbReference type="AlphaFoldDB" id="A0A4P8L1J0"/>
<dbReference type="InterPro" id="IPR001789">
    <property type="entry name" value="Sig_transdc_resp-reg_receiver"/>
</dbReference>
<dbReference type="PANTHER" id="PTHR32071">
    <property type="entry name" value="TRANSCRIPTIONAL REGULATORY PROTEIN"/>
    <property type="match status" value="1"/>
</dbReference>
<dbReference type="InterPro" id="IPR025944">
    <property type="entry name" value="Sigma_54_int_dom_CS"/>
</dbReference>
<evidence type="ECO:0000256" key="6">
    <source>
        <dbReference type="ARBA" id="ARBA00023125"/>
    </source>
</evidence>
<keyword evidence="2" id="KW-0547">Nucleotide-binding</keyword>
<dbReference type="SUPFAM" id="SSF52172">
    <property type="entry name" value="CheY-like"/>
    <property type="match status" value="1"/>
</dbReference>
<dbReference type="FunFam" id="3.40.50.300:FF:000006">
    <property type="entry name" value="DNA-binding transcriptional regulator NtrC"/>
    <property type="match status" value="1"/>
</dbReference>
<dbReference type="GO" id="GO:0005524">
    <property type="term" value="F:ATP binding"/>
    <property type="evidence" value="ECO:0007669"/>
    <property type="project" value="UniProtKB-KW"/>
</dbReference>
<dbReference type="InterPro" id="IPR009057">
    <property type="entry name" value="Homeodomain-like_sf"/>
</dbReference>
<evidence type="ECO:0000256" key="2">
    <source>
        <dbReference type="ARBA" id="ARBA00022741"/>
    </source>
</evidence>
<dbReference type="PROSITE" id="PS00676">
    <property type="entry name" value="SIGMA54_INTERACT_2"/>
    <property type="match status" value="1"/>
</dbReference>
<dbReference type="Proteomes" id="UP000298602">
    <property type="component" value="Chromosome"/>
</dbReference>
<reference evidence="11 12" key="2">
    <citation type="submission" date="2019-05" db="EMBL/GenBank/DDBJ databases">
        <authorList>
            <person name="Suflita J.M."/>
            <person name="Marks C.R."/>
        </authorList>
    </citation>
    <scope>NUCLEOTIDE SEQUENCE [LARGE SCALE GENOMIC DNA]</scope>
    <source>
        <strain evidence="11 12">ALDC</strain>
    </source>
</reference>
<keyword evidence="7" id="KW-0804">Transcription</keyword>
<dbReference type="Pfam" id="PF02954">
    <property type="entry name" value="HTH_8"/>
    <property type="match status" value="1"/>
</dbReference>
<dbReference type="InterPro" id="IPR025943">
    <property type="entry name" value="Sigma_54_int_dom_ATP-bd_2"/>
</dbReference>
<accession>A0A4P8L1J0</accession>
<keyword evidence="1 8" id="KW-0597">Phosphoprotein</keyword>
<dbReference type="EMBL" id="CP040098">
    <property type="protein sequence ID" value="QCQ21737.1"/>
    <property type="molecule type" value="Genomic_DNA"/>
</dbReference>
<dbReference type="InterPro" id="IPR058031">
    <property type="entry name" value="AAA_lid_NorR"/>
</dbReference>
<dbReference type="SMART" id="SM00382">
    <property type="entry name" value="AAA"/>
    <property type="match status" value="1"/>
</dbReference>
<evidence type="ECO:0000256" key="1">
    <source>
        <dbReference type="ARBA" id="ARBA00022553"/>
    </source>
</evidence>
<dbReference type="SMART" id="SM00448">
    <property type="entry name" value="REC"/>
    <property type="match status" value="1"/>
</dbReference>
<dbReference type="Gene3D" id="1.10.10.60">
    <property type="entry name" value="Homeodomain-like"/>
    <property type="match status" value="1"/>
</dbReference>
<organism evidence="11 12">
    <name type="scientific">Desulfoglaeba alkanexedens ALDC</name>
    <dbReference type="NCBI Taxonomy" id="980445"/>
    <lineage>
        <taxon>Bacteria</taxon>
        <taxon>Pseudomonadati</taxon>
        <taxon>Thermodesulfobacteriota</taxon>
        <taxon>Syntrophobacteria</taxon>
        <taxon>Syntrophobacterales</taxon>
        <taxon>Syntrophobacteraceae</taxon>
        <taxon>Desulfoglaeba</taxon>
    </lineage>
</organism>
<sequence length="451" mass="51429">MTTADVLIVDDERIARENLEYVIRKEGHRVVAVDSGIQALRELERHPFDLVLTDLKMDRVDGMEVLERCKELHPDAEVIMITGYATVSTAVEAMKLGAYHYLPKPFKLDEVRHLVRNALERRNLRREVTELRRQVDDQKRPPLLIGKSPKMQALERMIEQIAPADCSVLILGETGTGKELVAKAIHQLSPRAENRFMAINCGAFSEELLANELFGHEKEAFTGARGVKRGLLEAASGGTVFLDEIGDMPPSMQVKLLRVLQEKHFIRVGGTDEVPVDLRVLAATNKDLQKEVRANRFRQDLFYRLNVVTLHVPPLSERKDDIPLLCRHFLEKHAGNQGKTVDEISDDVLEVLVNYAFPGNVRELENIIERAVALAQGPIIQLQHLPADLQQLTLRIQRPGHREFMTLEEAEKEYILWVLKKVQWNKTRAAEILGIDRVSLWRKLKRFGVQE</sequence>
<evidence type="ECO:0000256" key="4">
    <source>
        <dbReference type="ARBA" id="ARBA00023012"/>
    </source>
</evidence>
<name>A0A4P8L1J0_9BACT</name>
<evidence type="ECO:0000313" key="12">
    <source>
        <dbReference type="Proteomes" id="UP000298602"/>
    </source>
</evidence>
<dbReference type="Gene3D" id="3.40.50.2300">
    <property type="match status" value="1"/>
</dbReference>
<dbReference type="Pfam" id="PF25601">
    <property type="entry name" value="AAA_lid_14"/>
    <property type="match status" value="1"/>
</dbReference>
<feature type="domain" description="Response regulatory" evidence="10">
    <location>
        <begin position="5"/>
        <end position="119"/>
    </location>
</feature>
<dbReference type="SUPFAM" id="SSF52540">
    <property type="entry name" value="P-loop containing nucleoside triphosphate hydrolases"/>
    <property type="match status" value="1"/>
</dbReference>
<dbReference type="PRINTS" id="PR01590">
    <property type="entry name" value="HTHFIS"/>
</dbReference>
<feature type="domain" description="Sigma-54 factor interaction" evidence="9">
    <location>
        <begin position="144"/>
        <end position="373"/>
    </location>
</feature>
<dbReference type="Gene3D" id="1.10.8.60">
    <property type="match status" value="1"/>
</dbReference>
<dbReference type="FunFam" id="3.40.50.2300:FF:000018">
    <property type="entry name" value="DNA-binding transcriptional regulator NtrC"/>
    <property type="match status" value="1"/>
</dbReference>
<dbReference type="RefSeq" id="WP_137423706.1">
    <property type="nucleotide sequence ID" value="NZ_CP040098.1"/>
</dbReference>
<dbReference type="PROSITE" id="PS50110">
    <property type="entry name" value="RESPONSE_REGULATORY"/>
    <property type="match status" value="1"/>
</dbReference>
<evidence type="ECO:0000259" key="9">
    <source>
        <dbReference type="PROSITE" id="PS50045"/>
    </source>
</evidence>
<dbReference type="PROSITE" id="PS00688">
    <property type="entry name" value="SIGMA54_INTERACT_3"/>
    <property type="match status" value="1"/>
</dbReference>
<feature type="modified residue" description="4-aspartylphosphate" evidence="8">
    <location>
        <position position="54"/>
    </location>
</feature>
<dbReference type="Pfam" id="PF00158">
    <property type="entry name" value="Sigma54_activat"/>
    <property type="match status" value="1"/>
</dbReference>
<evidence type="ECO:0000256" key="3">
    <source>
        <dbReference type="ARBA" id="ARBA00022840"/>
    </source>
</evidence>
<dbReference type="GO" id="GO:0043565">
    <property type="term" value="F:sequence-specific DNA binding"/>
    <property type="evidence" value="ECO:0007669"/>
    <property type="project" value="InterPro"/>
</dbReference>
<dbReference type="InterPro" id="IPR002078">
    <property type="entry name" value="Sigma_54_int"/>
</dbReference>
<gene>
    <name evidence="11" type="ORF">FDQ92_05815</name>
</gene>
<evidence type="ECO:0000256" key="5">
    <source>
        <dbReference type="ARBA" id="ARBA00023015"/>
    </source>
</evidence>
<dbReference type="CDD" id="cd00009">
    <property type="entry name" value="AAA"/>
    <property type="match status" value="1"/>
</dbReference>
<reference evidence="11 12" key="1">
    <citation type="submission" date="2019-05" db="EMBL/GenBank/DDBJ databases">
        <title>The Complete Genome Sequence of the n-alkane-degrading Desulfoglaeba alkanexedens ALDC reveals multiple alkylsuccinate synthase gene clusters.</title>
        <authorList>
            <person name="Callaghan A.V."/>
            <person name="Davidova I.A."/>
            <person name="Duncan K.E."/>
            <person name="Morris B."/>
            <person name="McInerney M.J."/>
        </authorList>
    </citation>
    <scope>NUCLEOTIDE SEQUENCE [LARGE SCALE GENOMIC DNA]</scope>
    <source>
        <strain evidence="11 12">ALDC</strain>
    </source>
</reference>
<keyword evidence="12" id="KW-1185">Reference proteome</keyword>
<dbReference type="Gene3D" id="3.40.50.300">
    <property type="entry name" value="P-loop containing nucleotide triphosphate hydrolases"/>
    <property type="match status" value="1"/>
</dbReference>
<dbReference type="OrthoDB" id="9763792at2"/>
<dbReference type="GO" id="GO:0000160">
    <property type="term" value="P:phosphorelay signal transduction system"/>
    <property type="evidence" value="ECO:0007669"/>
    <property type="project" value="UniProtKB-KW"/>
</dbReference>
<dbReference type="InterPro" id="IPR002197">
    <property type="entry name" value="HTH_Fis"/>
</dbReference>
<dbReference type="GO" id="GO:0006355">
    <property type="term" value="P:regulation of DNA-templated transcription"/>
    <property type="evidence" value="ECO:0007669"/>
    <property type="project" value="InterPro"/>
</dbReference>
<proteinExistence type="predicted"/>
<evidence type="ECO:0000256" key="8">
    <source>
        <dbReference type="PROSITE-ProRule" id="PRU00169"/>
    </source>
</evidence>
<dbReference type="PROSITE" id="PS00675">
    <property type="entry name" value="SIGMA54_INTERACT_1"/>
    <property type="match status" value="1"/>
</dbReference>
<evidence type="ECO:0000313" key="11">
    <source>
        <dbReference type="EMBL" id="QCQ21737.1"/>
    </source>
</evidence>